<dbReference type="KEGG" id="fal:FRAAL2946"/>
<reference evidence="2 3" key="1">
    <citation type="journal article" date="2007" name="Genome Res.">
        <title>Genome characteristics of facultatively symbiotic Frankia sp. strains reflect host range and host plant biogeography.</title>
        <authorList>
            <person name="Normand P."/>
            <person name="Lapierre P."/>
            <person name="Tisa L.S."/>
            <person name="Gogarten J.P."/>
            <person name="Alloisio N."/>
            <person name="Bagnarol E."/>
            <person name="Bassi C.A."/>
            <person name="Berry A.M."/>
            <person name="Bickhart D.M."/>
            <person name="Choisne N."/>
            <person name="Couloux A."/>
            <person name="Cournoyer B."/>
            <person name="Cruveiller S."/>
            <person name="Daubin V."/>
            <person name="Demange N."/>
            <person name="Francino M.P."/>
            <person name="Goltsman E."/>
            <person name="Huang Y."/>
            <person name="Kopp O.R."/>
            <person name="Labarre L."/>
            <person name="Lapidus A."/>
            <person name="Lavire C."/>
            <person name="Marechal J."/>
            <person name="Martinez M."/>
            <person name="Mastronunzio J.E."/>
            <person name="Mullin B.C."/>
            <person name="Niemann J."/>
            <person name="Pujic P."/>
            <person name="Rawnsley T."/>
            <person name="Rouy Z."/>
            <person name="Schenowitz C."/>
            <person name="Sellstedt A."/>
            <person name="Tavares F."/>
            <person name="Tomkins J.P."/>
            <person name="Vallenet D."/>
            <person name="Valverde C."/>
            <person name="Wall L.G."/>
            <person name="Wang Y."/>
            <person name="Medigue C."/>
            <person name="Benson D.R."/>
        </authorList>
    </citation>
    <scope>NUCLEOTIDE SEQUENCE [LARGE SCALE GENOMIC DNA]</scope>
    <source>
        <strain evidence="3">DSM 45986 / CECT 9034 / ACN14a</strain>
    </source>
</reference>
<name>Q0RLL4_FRAAA</name>
<accession>Q0RLL4</accession>
<dbReference type="Proteomes" id="UP000000657">
    <property type="component" value="Chromosome"/>
</dbReference>
<keyword evidence="3" id="KW-1185">Reference proteome</keyword>
<protein>
    <submittedName>
        <fullName evidence="2">Uncharacterized protein</fullName>
    </submittedName>
</protein>
<sequence>MAVTHTTGRGPEPDPAPSRWLPSRRPGITWPRPATVVTDGEVVTYGVLILTPDGQPLRVLTGWPTVRDADQFARDRTGDYRVVPLEQVHRP</sequence>
<evidence type="ECO:0000256" key="1">
    <source>
        <dbReference type="SAM" id="MobiDB-lite"/>
    </source>
</evidence>
<dbReference type="HOGENOM" id="CLU_2422627_0_0_11"/>
<dbReference type="EMBL" id="CT573213">
    <property type="protein sequence ID" value="CAJ61590.1"/>
    <property type="molecule type" value="Genomic_DNA"/>
</dbReference>
<gene>
    <name evidence="2" type="ordered locus">FRAAL2946</name>
</gene>
<evidence type="ECO:0000313" key="2">
    <source>
        <dbReference type="EMBL" id="CAJ61590.1"/>
    </source>
</evidence>
<organism evidence="2 3">
    <name type="scientific">Frankia alni (strain DSM 45986 / CECT 9034 / ACN14a)</name>
    <dbReference type="NCBI Taxonomy" id="326424"/>
    <lineage>
        <taxon>Bacteria</taxon>
        <taxon>Bacillati</taxon>
        <taxon>Actinomycetota</taxon>
        <taxon>Actinomycetes</taxon>
        <taxon>Frankiales</taxon>
        <taxon>Frankiaceae</taxon>
        <taxon>Frankia</taxon>
    </lineage>
</organism>
<evidence type="ECO:0000313" key="3">
    <source>
        <dbReference type="Proteomes" id="UP000000657"/>
    </source>
</evidence>
<feature type="region of interest" description="Disordered" evidence="1">
    <location>
        <begin position="1"/>
        <end position="32"/>
    </location>
</feature>
<dbReference type="AlphaFoldDB" id="Q0RLL4"/>
<proteinExistence type="predicted"/>